<feature type="non-terminal residue" evidence="1">
    <location>
        <position position="1"/>
    </location>
</feature>
<organism evidence="1">
    <name type="scientific">marine metagenome</name>
    <dbReference type="NCBI Taxonomy" id="408172"/>
    <lineage>
        <taxon>unclassified sequences</taxon>
        <taxon>metagenomes</taxon>
        <taxon>ecological metagenomes</taxon>
    </lineage>
</organism>
<accession>A0A382R397</accession>
<dbReference type="AlphaFoldDB" id="A0A382R397"/>
<evidence type="ECO:0000313" key="1">
    <source>
        <dbReference type="EMBL" id="SVC92156.1"/>
    </source>
</evidence>
<protein>
    <submittedName>
        <fullName evidence="1">Uncharacterized protein</fullName>
    </submittedName>
</protein>
<gene>
    <name evidence="1" type="ORF">METZ01_LOCUS345010</name>
</gene>
<name>A0A382R397_9ZZZZ</name>
<sequence>QLRNGQLLVIQVEGNRSGLLVIADISELDSTASSPIKLSENRSLKRVYSANVRVHDENEHDDGMKTIQISAQDPQGNKTSKLTQKIALRNIVEFELSIPKNIGLIHIPIQISHVNGQPTTVKTIGDLYDVLGGFKNVNFLIAYDHSSLIWRSFLGERSYGKLANQLISETTGIISVMRKPVNLKLVGKALGKRGRSRVKLYKGLNLIGLPLDDDRFQYLSDFLEVNGIGNIVTGIVATENGTFRTIARSNEQNELVIVHDIPIEPGKAVAFICSEEGAIDITGEAWNQLEKDQEISASPTTVIEPNFSNTPILIVHGLLPYERSV</sequence>
<dbReference type="EMBL" id="UINC01118791">
    <property type="protein sequence ID" value="SVC92156.1"/>
    <property type="molecule type" value="Genomic_DNA"/>
</dbReference>
<reference evidence="1" key="1">
    <citation type="submission" date="2018-05" db="EMBL/GenBank/DDBJ databases">
        <authorList>
            <person name="Lanie J.A."/>
            <person name="Ng W.-L."/>
            <person name="Kazmierczak K.M."/>
            <person name="Andrzejewski T.M."/>
            <person name="Davidsen T.M."/>
            <person name="Wayne K.J."/>
            <person name="Tettelin H."/>
            <person name="Glass J.I."/>
            <person name="Rusch D."/>
            <person name="Podicherti R."/>
            <person name="Tsui H.-C.T."/>
            <person name="Winkler M.E."/>
        </authorList>
    </citation>
    <scope>NUCLEOTIDE SEQUENCE</scope>
</reference>
<feature type="non-terminal residue" evidence="1">
    <location>
        <position position="325"/>
    </location>
</feature>
<proteinExistence type="predicted"/>